<dbReference type="SUPFAM" id="SSF53383">
    <property type="entry name" value="PLP-dependent transferases"/>
    <property type="match status" value="1"/>
</dbReference>
<accession>A0A8K1FJM5</accession>
<dbReference type="AlphaFoldDB" id="A0A8K1FJM5"/>
<dbReference type="Gene3D" id="3.40.640.10">
    <property type="entry name" value="Type I PLP-dependent aspartate aminotransferase-like (Major domain)"/>
    <property type="match status" value="1"/>
</dbReference>
<comment type="caution">
    <text evidence="3">The sequence shown here is derived from an EMBL/GenBank/DDBJ whole genome shotgun (WGS) entry which is preliminary data.</text>
</comment>
<dbReference type="Proteomes" id="UP000794436">
    <property type="component" value="Unassembled WGS sequence"/>
</dbReference>
<dbReference type="EMBL" id="SPLM01000074">
    <property type="protein sequence ID" value="TMW61967.1"/>
    <property type="molecule type" value="Genomic_DNA"/>
</dbReference>
<protein>
    <recommendedName>
        <fullName evidence="2">Aminotransferase class V domain-containing protein</fullName>
    </recommendedName>
</protein>
<evidence type="ECO:0000313" key="4">
    <source>
        <dbReference type="Proteomes" id="UP000794436"/>
    </source>
</evidence>
<dbReference type="PANTHER" id="PTHR43092">
    <property type="entry name" value="L-CYSTEINE DESULFHYDRASE"/>
    <property type="match status" value="1"/>
</dbReference>
<dbReference type="OrthoDB" id="5978656at2759"/>
<gene>
    <name evidence="3" type="ORF">Poli38472_009460</name>
</gene>
<dbReference type="InterPro" id="IPR015421">
    <property type="entry name" value="PyrdxlP-dep_Trfase_major"/>
</dbReference>
<dbReference type="PANTHER" id="PTHR43092:SF2">
    <property type="entry name" value="HERCYNYLCYSTEINE SULFOXIDE LYASE"/>
    <property type="match status" value="1"/>
</dbReference>
<evidence type="ECO:0000259" key="2">
    <source>
        <dbReference type="Pfam" id="PF00266"/>
    </source>
</evidence>
<evidence type="ECO:0000313" key="3">
    <source>
        <dbReference type="EMBL" id="TMW61967.1"/>
    </source>
</evidence>
<evidence type="ECO:0000256" key="1">
    <source>
        <dbReference type="ARBA" id="ARBA00022898"/>
    </source>
</evidence>
<dbReference type="InterPro" id="IPR000192">
    <property type="entry name" value="Aminotrans_V_dom"/>
</dbReference>
<dbReference type="Pfam" id="PF00266">
    <property type="entry name" value="Aminotran_5"/>
    <property type="match status" value="1"/>
</dbReference>
<organism evidence="3 4">
    <name type="scientific">Pythium oligandrum</name>
    <name type="common">Mycoparasitic fungus</name>
    <dbReference type="NCBI Taxonomy" id="41045"/>
    <lineage>
        <taxon>Eukaryota</taxon>
        <taxon>Sar</taxon>
        <taxon>Stramenopiles</taxon>
        <taxon>Oomycota</taxon>
        <taxon>Peronosporomycetes</taxon>
        <taxon>Pythiales</taxon>
        <taxon>Pythiaceae</taxon>
        <taxon>Pythium</taxon>
    </lineage>
</organism>
<feature type="domain" description="Aminotransferase class V" evidence="2">
    <location>
        <begin position="130"/>
        <end position="376"/>
    </location>
</feature>
<sequence length="477" mass="53599">MSSSAGERKGYEAFGSFHTPPPAALFTSDNAMPDLPDPSTFLPDAQLEDRLLFPKGKSDVDALAVIQSNQKHFTIDLTRWTYLNHGAFGGPTRFGMRVANAWREFAEQQPLLFNDRFLFPYVVQSIKALAKELRLKDAEELVLLPNATAGLHAVLSSVLQQTTAEDPVVVCFSTRYGAVRKMLQDAENQLMGLHVHEEPLTLEESYDDDAVLRRLETALAQYDKTKIALVVVDHITSNTGVVLPVERIVQTCRAHDVPVLVDGAHGLFNLDLDLSTINADYYVGNCHKWFASPKGAAFLHVNKHHGVAATRKAEIAPRVISHGFFDGYQSAFMWQGLQDYSPWLALPKCIEYWHHQDISRCRSYMHLLIQEATELLYMSWRMADALEQAKTFPAHKRHAMRLVRLPSTTIFGVPTNCTTQANTSADAKHIQDTLHHVHRIEVPVKCIEGQLYARISGHVYNHLGQYERLAQAIQPAQ</sequence>
<keyword evidence="4" id="KW-1185">Reference proteome</keyword>
<proteinExistence type="predicted"/>
<reference evidence="3" key="1">
    <citation type="submission" date="2019-03" db="EMBL/GenBank/DDBJ databases">
        <title>Long read genome sequence of the mycoparasitic Pythium oligandrum ATCC 38472 isolated from sugarbeet rhizosphere.</title>
        <authorList>
            <person name="Gaulin E."/>
        </authorList>
    </citation>
    <scope>NUCLEOTIDE SEQUENCE</scope>
    <source>
        <strain evidence="3">ATCC 38472_TT</strain>
    </source>
</reference>
<keyword evidence="1" id="KW-0663">Pyridoxal phosphate</keyword>
<dbReference type="InterPro" id="IPR015424">
    <property type="entry name" value="PyrdxlP-dep_Trfase"/>
</dbReference>
<name>A0A8K1FJM5_PYTOL</name>